<comment type="similarity">
    <text evidence="1">Belongs to the pescadillo family.</text>
</comment>
<dbReference type="GO" id="GO:0005730">
    <property type="term" value="C:nucleolus"/>
    <property type="evidence" value="ECO:0007669"/>
    <property type="project" value="UniProtKB-SubCell"/>
</dbReference>
<keyword evidence="1" id="KW-0698">rRNA processing</keyword>
<protein>
    <recommendedName>
        <fullName evidence="1">Pescadillo homolog</fullName>
    </recommendedName>
</protein>
<dbReference type="AlphaFoldDB" id="A0A438EFJ1"/>
<dbReference type="HAMAP" id="MF_03028">
    <property type="entry name" value="Pescadillo"/>
    <property type="match status" value="1"/>
</dbReference>
<comment type="subcellular location">
    <subcellularLocation>
        <location evidence="1">Nucleus</location>
        <location evidence="1">Nucleolus</location>
    </subcellularLocation>
    <subcellularLocation>
        <location evidence="1">Nucleus</location>
        <location evidence="1">Nucleoplasm</location>
    </subcellularLocation>
</comment>
<dbReference type="GO" id="GO:0000463">
    <property type="term" value="P:maturation of LSU-rRNA from tricistronic rRNA transcript (SSU-rRNA, 5.8S rRNA, LSU-rRNA)"/>
    <property type="evidence" value="ECO:0007669"/>
    <property type="project" value="UniProtKB-UniRule"/>
</dbReference>
<comment type="function">
    <text evidence="1">Required for maturation of ribosomal RNAs and formation of the large ribosomal subunit.</text>
</comment>
<evidence type="ECO:0000256" key="1">
    <source>
        <dbReference type="HAMAP-Rule" id="MF_03028"/>
    </source>
</evidence>
<dbReference type="PANTHER" id="PTHR12221:SF6">
    <property type="entry name" value="PESCADILLO HOMOLOG"/>
    <property type="match status" value="1"/>
</dbReference>
<dbReference type="PANTHER" id="PTHR12221">
    <property type="entry name" value="PESCADILLO - RELATED"/>
    <property type="match status" value="1"/>
</dbReference>
<accession>A0A438EFJ1</accession>
<keyword evidence="1" id="KW-0539">Nucleus</keyword>
<dbReference type="GO" id="GO:0043021">
    <property type="term" value="F:ribonucleoprotein complex binding"/>
    <property type="evidence" value="ECO:0007669"/>
    <property type="project" value="UniProtKB-UniRule"/>
</dbReference>
<sequence>MPKHYRPPGKKKEGNAAKYITRSQAVKHLQVSLPLFRRLCILKGVFPREPKKKVKGNHHTYYHTKDIAFLQHEPLLEKFRNIRAYDKKVNKAKAKKNRDLAERLLTRRPNYTLDRLIRERYPKFTDALRDLDDCLTMVHLFASLPALESEKIQVKRIHNCRRLSHEWQAYICRTHKLRKTFISVKGIYYQAEVEGQKITWLTPHTLQQVLTDDVDFNVMLTFLEFYETLLAFVNFRLYHSINVKYPPILDSRLEALAADLYALSRYFAANSSATVLESQAVSSSGAEQIDITKDGTQPDESELRLAQLQHQLPSNEPGTLMHLVEDASCEDEDDEETRECKTLFKNKKFFLSREIVCMDERNRSLGIRSLSIVDEAFLIKWCWNFTIERESLWKWVFSMKYEEGEWCSRGVREGYGMGVIFLQLFSIALAKDAWVAEVPRESLLFVIPAFGGVVSWEGEGAPFKEADQSITYQVVMGPFMWKECKKDLGFPSVCVLNDMNREKLEIILKVPPPHLSPFIDNEAEGYVPEYAEMIKRLQAAARKEVLPIPGAGKEDLDDPQNLLVEGIISRTEANEVAERKQKMLALENQYHNELQLELQGVQYSSSVSNMNKQSSVEDTEAWEESLPNMQQIAEDTTTMSKVVMSRKKRRLYEAMQIGKERKRAHVNLLKERKQKIEAAQGSEKS</sequence>
<dbReference type="Proteomes" id="UP000288805">
    <property type="component" value="Unassembled WGS sequence"/>
</dbReference>
<dbReference type="EMBL" id="QGNW01001302">
    <property type="protein sequence ID" value="RVW46481.1"/>
    <property type="molecule type" value="Genomic_DNA"/>
</dbReference>
<gene>
    <name evidence="2" type="primary">PES_0</name>
    <name evidence="2" type="ORF">CK203_067381</name>
</gene>
<evidence type="ECO:0000313" key="2">
    <source>
        <dbReference type="EMBL" id="RVW46481.1"/>
    </source>
</evidence>
<dbReference type="Gene3D" id="3.40.50.10190">
    <property type="entry name" value="BRCT domain"/>
    <property type="match status" value="1"/>
</dbReference>
<dbReference type="Pfam" id="PF06732">
    <property type="entry name" value="Pescadillo_N"/>
    <property type="match status" value="1"/>
</dbReference>
<keyword evidence="1" id="KW-0690">Ribosome biogenesis</keyword>
<evidence type="ECO:0000313" key="3">
    <source>
        <dbReference type="Proteomes" id="UP000288805"/>
    </source>
</evidence>
<dbReference type="InterPro" id="IPR036420">
    <property type="entry name" value="BRCT_dom_sf"/>
</dbReference>
<reference evidence="2 3" key="1">
    <citation type="journal article" date="2018" name="PLoS Genet.">
        <title>Population sequencing reveals clonal diversity and ancestral inbreeding in the grapevine cultivar Chardonnay.</title>
        <authorList>
            <person name="Roach M.J."/>
            <person name="Johnson D.L."/>
            <person name="Bohlmann J."/>
            <person name="van Vuuren H.J."/>
            <person name="Jones S.J."/>
            <person name="Pretorius I.S."/>
            <person name="Schmidt S.A."/>
            <person name="Borneman A.R."/>
        </authorList>
    </citation>
    <scope>NUCLEOTIDE SEQUENCE [LARGE SCALE GENOMIC DNA]</scope>
    <source>
        <strain evidence="3">cv. Chardonnay</strain>
        <tissue evidence="2">Leaf</tissue>
    </source>
</reference>
<dbReference type="InterPro" id="IPR010613">
    <property type="entry name" value="PES"/>
</dbReference>
<dbReference type="GO" id="GO:0005654">
    <property type="term" value="C:nucleoplasm"/>
    <property type="evidence" value="ECO:0007669"/>
    <property type="project" value="UniProtKB-SubCell"/>
</dbReference>
<dbReference type="GO" id="GO:0030687">
    <property type="term" value="C:preribosome, large subunit precursor"/>
    <property type="evidence" value="ECO:0007669"/>
    <property type="project" value="UniProtKB-UniRule"/>
</dbReference>
<proteinExistence type="inferred from homology"/>
<name>A0A438EFJ1_VITVI</name>
<organism evidence="2 3">
    <name type="scientific">Vitis vinifera</name>
    <name type="common">Grape</name>
    <dbReference type="NCBI Taxonomy" id="29760"/>
    <lineage>
        <taxon>Eukaryota</taxon>
        <taxon>Viridiplantae</taxon>
        <taxon>Streptophyta</taxon>
        <taxon>Embryophyta</taxon>
        <taxon>Tracheophyta</taxon>
        <taxon>Spermatophyta</taxon>
        <taxon>Magnoliopsida</taxon>
        <taxon>eudicotyledons</taxon>
        <taxon>Gunneridae</taxon>
        <taxon>Pentapetalae</taxon>
        <taxon>rosids</taxon>
        <taxon>Vitales</taxon>
        <taxon>Vitaceae</taxon>
        <taxon>Viteae</taxon>
        <taxon>Vitis</taxon>
    </lineage>
</organism>
<comment type="caution">
    <text evidence="2">The sequence shown here is derived from an EMBL/GenBank/DDBJ whole genome shotgun (WGS) entry which is preliminary data.</text>
</comment>
<dbReference type="GO" id="GO:0000466">
    <property type="term" value="P:maturation of 5.8S rRNA from tricistronic rRNA transcript (SSU-rRNA, 5.8S rRNA, LSU-rRNA)"/>
    <property type="evidence" value="ECO:0007669"/>
    <property type="project" value="UniProtKB-UniRule"/>
</dbReference>